<keyword evidence="2 6" id="KW-0378">Hydrolase</keyword>
<dbReference type="PANTHER" id="PTHR42812:SF12">
    <property type="entry name" value="BETA-XYLOSIDASE-RELATED"/>
    <property type="match status" value="1"/>
</dbReference>
<gene>
    <name evidence="7" type="ORF">F6B40_11665</name>
</gene>
<dbReference type="InterPro" id="IPR051795">
    <property type="entry name" value="Glycosyl_Hydrlase_43"/>
</dbReference>
<dbReference type="SUPFAM" id="SSF75005">
    <property type="entry name" value="Arabinanase/levansucrase/invertase"/>
    <property type="match status" value="1"/>
</dbReference>
<proteinExistence type="inferred from homology"/>
<dbReference type="InterPro" id="IPR023296">
    <property type="entry name" value="Glyco_hydro_beta-prop_sf"/>
</dbReference>
<organism evidence="7 8">
    <name type="scientific">Microbacterium caowuchunii</name>
    <dbReference type="NCBI Taxonomy" id="2614638"/>
    <lineage>
        <taxon>Bacteria</taxon>
        <taxon>Bacillati</taxon>
        <taxon>Actinomycetota</taxon>
        <taxon>Actinomycetes</taxon>
        <taxon>Micrococcales</taxon>
        <taxon>Microbacteriaceae</taxon>
        <taxon>Microbacterium</taxon>
    </lineage>
</organism>
<evidence type="ECO:0000313" key="8">
    <source>
        <dbReference type="Proteomes" id="UP000326838"/>
    </source>
</evidence>
<accession>A0A5N0TC67</accession>
<feature type="site" description="Important for catalytic activity, responsible for pKa modulation of the active site Glu and correct orientation of both the proton donor and substrate" evidence="5">
    <location>
        <position position="127"/>
    </location>
</feature>
<feature type="active site" description="Proton acceptor" evidence="4">
    <location>
        <position position="18"/>
    </location>
</feature>
<keyword evidence="3 6" id="KW-0326">Glycosidase</keyword>
<keyword evidence="8" id="KW-1185">Reference proteome</keyword>
<name>A0A5N0TC67_9MICO</name>
<dbReference type="PANTHER" id="PTHR42812">
    <property type="entry name" value="BETA-XYLOSIDASE"/>
    <property type="match status" value="1"/>
</dbReference>
<feature type="active site" description="Proton donor" evidence="4">
    <location>
        <position position="187"/>
    </location>
</feature>
<dbReference type="GO" id="GO:0005975">
    <property type="term" value="P:carbohydrate metabolic process"/>
    <property type="evidence" value="ECO:0007669"/>
    <property type="project" value="InterPro"/>
</dbReference>
<dbReference type="RefSeq" id="WP_150894158.1">
    <property type="nucleotide sequence ID" value="NZ_VYUY01000015.1"/>
</dbReference>
<dbReference type="Proteomes" id="UP000326838">
    <property type="component" value="Unassembled WGS sequence"/>
</dbReference>
<evidence type="ECO:0000256" key="6">
    <source>
        <dbReference type="RuleBase" id="RU361187"/>
    </source>
</evidence>
<reference evidence="8" key="1">
    <citation type="submission" date="2019-09" db="EMBL/GenBank/DDBJ databases">
        <title>Mumia zhuanghuii sp. nov. isolated from the intestinal contents of plateau pika (Ochotona curzoniae) in the Qinghai-Tibet plateau of China.</title>
        <authorList>
            <person name="Tian Z."/>
        </authorList>
    </citation>
    <scope>NUCLEOTIDE SEQUENCE [LARGE SCALE GENOMIC DNA]</scope>
    <source>
        <strain evidence="8">L-033</strain>
    </source>
</reference>
<dbReference type="Pfam" id="PF04616">
    <property type="entry name" value="Glyco_hydro_43"/>
    <property type="match status" value="1"/>
</dbReference>
<dbReference type="GO" id="GO:0004553">
    <property type="term" value="F:hydrolase activity, hydrolyzing O-glycosyl compounds"/>
    <property type="evidence" value="ECO:0007669"/>
    <property type="project" value="InterPro"/>
</dbReference>
<evidence type="ECO:0000256" key="4">
    <source>
        <dbReference type="PIRSR" id="PIRSR606710-1"/>
    </source>
</evidence>
<dbReference type="SUPFAM" id="SSF49899">
    <property type="entry name" value="Concanavalin A-like lectins/glucanases"/>
    <property type="match status" value="1"/>
</dbReference>
<evidence type="ECO:0000256" key="2">
    <source>
        <dbReference type="ARBA" id="ARBA00022801"/>
    </source>
</evidence>
<dbReference type="InterPro" id="IPR006710">
    <property type="entry name" value="Glyco_hydro_43"/>
</dbReference>
<evidence type="ECO:0000256" key="5">
    <source>
        <dbReference type="PIRSR" id="PIRSR606710-2"/>
    </source>
</evidence>
<dbReference type="EMBL" id="VYUY01000015">
    <property type="protein sequence ID" value="KAA9132341.1"/>
    <property type="molecule type" value="Genomic_DNA"/>
</dbReference>
<evidence type="ECO:0000313" key="7">
    <source>
        <dbReference type="EMBL" id="KAA9132341.1"/>
    </source>
</evidence>
<protein>
    <submittedName>
        <fullName evidence="7">Glycoside hydrolase family 43 protein</fullName>
    </submittedName>
</protein>
<comment type="caution">
    <text evidence="7">The sequence shown here is derived from an EMBL/GenBank/DDBJ whole genome shotgun (WGS) entry which is preliminary data.</text>
</comment>
<comment type="similarity">
    <text evidence="1 6">Belongs to the glycosyl hydrolase 43 family.</text>
</comment>
<sequence length="487" mass="51998">MPLADSAGVPILPGCHPDPTIERVGDDFYLATSTFEYFPGIPVFHSRNLRDWSPLGHAVDRPGQLDLTGVPSSGGLFAPTLRNHRGRWFLVCTLVHGSGRDGDFVLTADDPAGPWSDPVWLDAPGIDPSLFFDDDGRAWFTGTELVERDWPGQTVVWMREFDPVGLRLVGPRHDLWHGALTGAVWAEGPHIHRRGDWYYLLASEGGTEYFHALSVARSRAVTGPYEGHRGNPVLTHRHLGRGYPIQNVGHADLVRNGDHDWAAVLLATRPRGGADPLGREAFLVDVDWEDDWPVFLPGRGRLDALPTAGTGPGFPSPGEWTQVRTAVTGFWQADAAARTLRIAPTGTGLGGPGTPAFVGIRQRHHGFTLRGDLPPGAGIAARLRDDVLMVAERSEDGLVVMVTDGGPARELARVALDPGVTGVALGSDAETFSITVDGREGPLAAVPVGLLSPARAGGFVGVWVGFTAHGGEPVTVRGIAYTGHPGG</sequence>
<dbReference type="AlphaFoldDB" id="A0A5N0TC67"/>
<dbReference type="Gene3D" id="2.115.10.20">
    <property type="entry name" value="Glycosyl hydrolase domain, family 43"/>
    <property type="match status" value="1"/>
</dbReference>
<dbReference type="Gene3D" id="2.60.120.200">
    <property type="match status" value="1"/>
</dbReference>
<dbReference type="CDD" id="cd18617">
    <property type="entry name" value="GH43_XynB-like"/>
    <property type="match status" value="1"/>
</dbReference>
<evidence type="ECO:0000256" key="3">
    <source>
        <dbReference type="ARBA" id="ARBA00023295"/>
    </source>
</evidence>
<evidence type="ECO:0000256" key="1">
    <source>
        <dbReference type="ARBA" id="ARBA00009865"/>
    </source>
</evidence>
<dbReference type="InterPro" id="IPR013320">
    <property type="entry name" value="ConA-like_dom_sf"/>
</dbReference>